<organism evidence="1 2">
    <name type="scientific">Rhynchophorus ferrugineus</name>
    <name type="common">Red palm weevil</name>
    <name type="synonym">Curculio ferrugineus</name>
    <dbReference type="NCBI Taxonomy" id="354439"/>
    <lineage>
        <taxon>Eukaryota</taxon>
        <taxon>Metazoa</taxon>
        <taxon>Ecdysozoa</taxon>
        <taxon>Arthropoda</taxon>
        <taxon>Hexapoda</taxon>
        <taxon>Insecta</taxon>
        <taxon>Pterygota</taxon>
        <taxon>Neoptera</taxon>
        <taxon>Endopterygota</taxon>
        <taxon>Coleoptera</taxon>
        <taxon>Polyphaga</taxon>
        <taxon>Cucujiformia</taxon>
        <taxon>Curculionidae</taxon>
        <taxon>Dryophthorinae</taxon>
        <taxon>Rhynchophorus</taxon>
    </lineage>
</organism>
<evidence type="ECO:0000313" key="2">
    <source>
        <dbReference type="Proteomes" id="UP000625711"/>
    </source>
</evidence>
<evidence type="ECO:0000313" key="1">
    <source>
        <dbReference type="EMBL" id="KAF7265888.1"/>
    </source>
</evidence>
<dbReference type="Proteomes" id="UP000625711">
    <property type="component" value="Unassembled WGS sequence"/>
</dbReference>
<dbReference type="EMBL" id="JAACXV010014582">
    <property type="protein sequence ID" value="KAF7265888.1"/>
    <property type="molecule type" value="Genomic_DNA"/>
</dbReference>
<reference evidence="1" key="1">
    <citation type="submission" date="2020-08" db="EMBL/GenBank/DDBJ databases">
        <title>Genome sequencing and assembly of the red palm weevil Rhynchophorus ferrugineus.</title>
        <authorList>
            <person name="Dias G.B."/>
            <person name="Bergman C.M."/>
            <person name="Manee M."/>
        </authorList>
    </citation>
    <scope>NUCLEOTIDE SEQUENCE</scope>
    <source>
        <strain evidence="1">AA-2017</strain>
        <tissue evidence="1">Whole larva</tissue>
    </source>
</reference>
<proteinExistence type="predicted"/>
<dbReference type="AlphaFoldDB" id="A0A834M083"/>
<name>A0A834M083_RHYFE</name>
<sequence>MNRVVMSSRHRKAQVFPQVGRKKIVDSTERCHFSFFIAGYRKLNKYRTENSTAVLVNHSAVTPCFFSVTNFALLALLNVAGAVLCFNLSADAILTNRIIVSSSH</sequence>
<comment type="caution">
    <text evidence="1">The sequence shown here is derived from an EMBL/GenBank/DDBJ whole genome shotgun (WGS) entry which is preliminary data.</text>
</comment>
<keyword evidence="2" id="KW-1185">Reference proteome</keyword>
<gene>
    <name evidence="1" type="ORF">GWI33_020635</name>
</gene>
<accession>A0A834M083</accession>
<protein>
    <submittedName>
        <fullName evidence="1">Uncharacterized protein</fullName>
    </submittedName>
</protein>